<dbReference type="AlphaFoldDB" id="A0A4Y2X6F3"/>
<dbReference type="EMBL" id="BGPR01072138">
    <property type="protein sequence ID" value="GBO45121.1"/>
    <property type="molecule type" value="Genomic_DNA"/>
</dbReference>
<dbReference type="Proteomes" id="UP000499080">
    <property type="component" value="Unassembled WGS sequence"/>
</dbReference>
<reference evidence="1 2" key="1">
    <citation type="journal article" date="2019" name="Sci. Rep.">
        <title>Orb-weaving spider Araneus ventricosus genome elucidates the spidroin gene catalogue.</title>
        <authorList>
            <person name="Kono N."/>
            <person name="Nakamura H."/>
            <person name="Ohtoshi R."/>
            <person name="Moran D.A.P."/>
            <person name="Shinohara A."/>
            <person name="Yoshida Y."/>
            <person name="Fujiwara M."/>
            <person name="Mori M."/>
            <person name="Tomita M."/>
            <person name="Arakawa K."/>
        </authorList>
    </citation>
    <scope>NUCLEOTIDE SEQUENCE [LARGE SCALE GENOMIC DNA]</scope>
</reference>
<keyword evidence="2" id="KW-1185">Reference proteome</keyword>
<organism evidence="1 2">
    <name type="scientific">Araneus ventricosus</name>
    <name type="common">Orbweaver spider</name>
    <name type="synonym">Epeira ventricosa</name>
    <dbReference type="NCBI Taxonomy" id="182803"/>
    <lineage>
        <taxon>Eukaryota</taxon>
        <taxon>Metazoa</taxon>
        <taxon>Ecdysozoa</taxon>
        <taxon>Arthropoda</taxon>
        <taxon>Chelicerata</taxon>
        <taxon>Arachnida</taxon>
        <taxon>Araneae</taxon>
        <taxon>Araneomorphae</taxon>
        <taxon>Entelegynae</taxon>
        <taxon>Araneoidea</taxon>
        <taxon>Araneidae</taxon>
        <taxon>Araneus</taxon>
    </lineage>
</organism>
<proteinExistence type="predicted"/>
<dbReference type="OrthoDB" id="10491779at2759"/>
<sequence>MQVSGIITLSIIDELSQRNLHLSFSSGNENESAFQLRPIKARLLIDLEFVAAVFKPQDGAQIKVCFTRSAYVAMEDNPQNIECHESSGDEIKFFARDPCKSKFLQ</sequence>
<protein>
    <submittedName>
        <fullName evidence="1">Uncharacterized protein</fullName>
    </submittedName>
</protein>
<gene>
    <name evidence="1" type="ORF">AVEN_55075_1</name>
</gene>
<evidence type="ECO:0000313" key="2">
    <source>
        <dbReference type="Proteomes" id="UP000499080"/>
    </source>
</evidence>
<evidence type="ECO:0000313" key="1">
    <source>
        <dbReference type="EMBL" id="GBO45121.1"/>
    </source>
</evidence>
<accession>A0A4Y2X6F3</accession>
<comment type="caution">
    <text evidence="1">The sequence shown here is derived from an EMBL/GenBank/DDBJ whole genome shotgun (WGS) entry which is preliminary data.</text>
</comment>
<name>A0A4Y2X6F3_ARAVE</name>